<dbReference type="AlphaFoldDB" id="K0Z7M4"/>
<comment type="caution">
    <text evidence="5">The sequence shown here is derived from an EMBL/GenBank/DDBJ whole genome shotgun (WGS) entry which is preliminary data.</text>
</comment>
<feature type="repeat" description="Cell wall-binding" evidence="2">
    <location>
        <begin position="622"/>
        <end position="641"/>
    </location>
</feature>
<evidence type="ECO:0000256" key="2">
    <source>
        <dbReference type="PROSITE-ProRule" id="PRU00591"/>
    </source>
</evidence>
<feature type="repeat" description="Cell wall-binding" evidence="2">
    <location>
        <begin position="577"/>
        <end position="596"/>
    </location>
</feature>
<dbReference type="InParanoid" id="K0Z7M4"/>
<protein>
    <submittedName>
        <fullName evidence="5">Uncharacterized protein</fullName>
    </submittedName>
</protein>
<feature type="compositionally biased region" description="Acidic residues" evidence="3">
    <location>
        <begin position="46"/>
        <end position="58"/>
    </location>
</feature>
<dbReference type="Pfam" id="PF19127">
    <property type="entry name" value="Choline_bind_3"/>
    <property type="match status" value="4"/>
</dbReference>
<keyword evidence="6" id="KW-1185">Reference proteome</keyword>
<dbReference type="SUPFAM" id="SSF69360">
    <property type="entry name" value="Cell wall binding repeat"/>
    <property type="match status" value="3"/>
</dbReference>
<reference evidence="5 6" key="1">
    <citation type="submission" date="2012-08" db="EMBL/GenBank/DDBJ databases">
        <title>The Genome Sequence of Slackia piriformis YIT 12062.</title>
        <authorList>
            <consortium name="The Broad Institute Genome Sequencing Platform"/>
            <person name="Earl A."/>
            <person name="Ward D."/>
            <person name="Feldgarden M."/>
            <person name="Gevers D."/>
            <person name="Morotomi M."/>
            <person name="Walker B."/>
            <person name="Young S.K."/>
            <person name="Zeng Q."/>
            <person name="Gargeya S."/>
            <person name="Fitzgerald M."/>
            <person name="Haas B."/>
            <person name="Abouelleil A."/>
            <person name="Alvarado L."/>
            <person name="Arachchi H.M."/>
            <person name="Berlin A.M."/>
            <person name="Chapman S.B."/>
            <person name="Goldberg J."/>
            <person name="Griggs A."/>
            <person name="Gujja S."/>
            <person name="Hansen M."/>
            <person name="Howarth C."/>
            <person name="Imamovic A."/>
            <person name="Larimer J."/>
            <person name="McCowen C."/>
            <person name="Montmayeur A."/>
            <person name="Murphy C."/>
            <person name="Neiman D."/>
            <person name="Pearson M."/>
            <person name="Priest M."/>
            <person name="Roberts A."/>
            <person name="Saif S."/>
            <person name="Shea T."/>
            <person name="Sisk P."/>
            <person name="Sykes S."/>
            <person name="Wortman J."/>
            <person name="Nusbaum C."/>
            <person name="Birren B."/>
        </authorList>
    </citation>
    <scope>NUCLEOTIDE SEQUENCE [LARGE SCALE GENOMIC DNA]</scope>
    <source>
        <strain evidence="5 6">YIT 12062</strain>
    </source>
</reference>
<accession>K0Z7M4</accession>
<keyword evidence="1" id="KW-0677">Repeat</keyword>
<feature type="repeat" description="Cell wall-binding" evidence="2">
    <location>
        <begin position="537"/>
        <end position="556"/>
    </location>
</feature>
<dbReference type="OrthoDB" id="3182200at2"/>
<dbReference type="Pfam" id="PF19085">
    <property type="entry name" value="Choline_bind_2"/>
    <property type="match status" value="1"/>
</dbReference>
<keyword evidence="4" id="KW-0732">Signal</keyword>
<feature type="compositionally biased region" description="Low complexity" evidence="3">
    <location>
        <begin position="59"/>
        <end position="70"/>
    </location>
</feature>
<sequence>MNLASKILAASVAFSLSLFAPVVPAVAQDESDLDQAASSPYSAEVQIEEESSTYEEEPNSSSSLSGEGSLDAPGSSNELDATDGEASNESYTLAETTESSEEVPSYNKADFYEEDDESAVMMSSDSQRAASISPMYLSDEMKYFAKYESSCNYDQGFSWGDGYHALGYYQFDHRYGLRDFLLACYAYDSATYLMFGQFASVSSADFRDENAIRKNGEFTDLGNKLNAAWHAAYAANPSEFAALQDGWAYVNYYLPAEDYLASRGIDISNRADCVKGLCWGMSNLFGTGGWRKFVGGWTNGYDWNGVWQSSYNWPGCGLNNSMTDREFVTTLCNYVVDNVAVFYKAQPQYHAGWQNRYRNELKDCLSMLKEDGWVRAGSEWKYAEEGVYVTNDWRSIGGAWYWFGSSGNAARSTFAQVDGLWYYFDDSCAMVTGWVSDAGHWYYMNGSGVMQSGWASIDGHWYFLNPEHDGYFGAMATGWLLEGGEWYWLANDGAMRNGWEYIDGKWYWFDRSGVMAKGIVQVGSDVYWLSDTSGAMQTGWLAIQGKWHYFTESGRMATGWVSVGGAWYLLDDEGSMLTGWQLEGDTWYYFAGSGAMQSGWNFINGDWYFLNTKHDGFFGAMLTGWQKDGGLWYFLNESGIMRSGWIFVDGSWYLLNDKADGSCGAMLTGWQLVDGKWYYMRASGVMERNCWIGDYYVANDGSMAVDTWIDGYYVDGSGKWVPGKTR</sequence>
<feature type="chain" id="PRO_5039426175" evidence="4">
    <location>
        <begin position="21"/>
        <end position="726"/>
    </location>
</feature>
<feature type="repeat" description="Cell wall-binding" evidence="2">
    <location>
        <begin position="557"/>
        <end position="576"/>
    </location>
</feature>
<dbReference type="HOGENOM" id="CLU_367967_0_0_11"/>
<evidence type="ECO:0000313" key="5">
    <source>
        <dbReference type="EMBL" id="EJZ83415.1"/>
    </source>
</evidence>
<dbReference type="Pfam" id="PF01473">
    <property type="entry name" value="Choline_bind_1"/>
    <property type="match status" value="5"/>
</dbReference>
<organism evidence="5 6">
    <name type="scientific">Slackia piriformis YIT 12062</name>
    <dbReference type="NCBI Taxonomy" id="742818"/>
    <lineage>
        <taxon>Bacteria</taxon>
        <taxon>Bacillati</taxon>
        <taxon>Actinomycetota</taxon>
        <taxon>Coriobacteriia</taxon>
        <taxon>Eggerthellales</taxon>
        <taxon>Eggerthellaceae</taxon>
        <taxon>Slackia</taxon>
    </lineage>
</organism>
<name>K0Z7M4_9ACTN</name>
<evidence type="ECO:0000256" key="4">
    <source>
        <dbReference type="SAM" id="SignalP"/>
    </source>
</evidence>
<dbReference type="PATRIC" id="fig|742818.3.peg.972"/>
<feature type="region of interest" description="Disordered" evidence="3">
    <location>
        <begin position="32"/>
        <end position="107"/>
    </location>
</feature>
<evidence type="ECO:0000313" key="6">
    <source>
        <dbReference type="Proteomes" id="UP000006069"/>
    </source>
</evidence>
<evidence type="ECO:0000256" key="3">
    <source>
        <dbReference type="SAM" id="MobiDB-lite"/>
    </source>
</evidence>
<feature type="compositionally biased region" description="Polar residues" evidence="3">
    <location>
        <begin position="74"/>
        <end position="97"/>
    </location>
</feature>
<dbReference type="PROSITE" id="PS51170">
    <property type="entry name" value="CW"/>
    <property type="match status" value="7"/>
</dbReference>
<dbReference type="InterPro" id="IPR018337">
    <property type="entry name" value="Cell_wall/Cho-bd_repeat"/>
</dbReference>
<gene>
    <name evidence="5" type="ORF">HMPREF9451_00920</name>
</gene>
<dbReference type="EMBL" id="ADMD01000007">
    <property type="protein sequence ID" value="EJZ83415.1"/>
    <property type="molecule type" value="Genomic_DNA"/>
</dbReference>
<dbReference type="RefSeq" id="WP_009139134.1">
    <property type="nucleotide sequence ID" value="NZ_JH815198.1"/>
</dbReference>
<feature type="signal peptide" evidence="4">
    <location>
        <begin position="1"/>
        <end position="20"/>
    </location>
</feature>
<evidence type="ECO:0000256" key="1">
    <source>
        <dbReference type="ARBA" id="ARBA00022737"/>
    </source>
</evidence>
<dbReference type="Gene3D" id="2.10.270.10">
    <property type="entry name" value="Cholin Binding"/>
    <property type="match status" value="4"/>
</dbReference>
<feature type="repeat" description="Cell wall-binding" evidence="2">
    <location>
        <begin position="496"/>
        <end position="515"/>
    </location>
</feature>
<dbReference type="eggNOG" id="COG5263">
    <property type="taxonomic scope" value="Bacteria"/>
</dbReference>
<dbReference type="Proteomes" id="UP000006069">
    <property type="component" value="Unassembled WGS sequence"/>
</dbReference>
<feature type="repeat" description="Cell wall-binding" evidence="2">
    <location>
        <begin position="431"/>
        <end position="450"/>
    </location>
</feature>
<proteinExistence type="predicted"/>
<feature type="repeat" description="Cell wall-binding" evidence="2">
    <location>
        <begin position="667"/>
        <end position="686"/>
    </location>
</feature>